<protein>
    <submittedName>
        <fullName evidence="2">EAL domain-containing protein</fullName>
    </submittedName>
</protein>
<evidence type="ECO:0000313" key="3">
    <source>
        <dbReference type="Proteomes" id="UP000027936"/>
    </source>
</evidence>
<dbReference type="Pfam" id="PF10388">
    <property type="entry name" value="YkuI_C"/>
    <property type="match status" value="1"/>
</dbReference>
<comment type="caution">
    <text evidence="2">The sequence shown here is derived from an EMBL/GenBank/DDBJ whole genome shotgun (WGS) entry which is preliminary data.</text>
</comment>
<dbReference type="Gene3D" id="3.20.20.450">
    <property type="entry name" value="EAL domain"/>
    <property type="match status" value="1"/>
</dbReference>
<dbReference type="PATRIC" id="fig|1348973.3.peg.4116"/>
<evidence type="ECO:0000313" key="2">
    <source>
        <dbReference type="EMBL" id="KEF36542.1"/>
    </source>
</evidence>
<dbReference type="Gene3D" id="3.30.450.20">
    <property type="entry name" value="PAS domain"/>
    <property type="match status" value="1"/>
</dbReference>
<dbReference type="InterPro" id="IPR029151">
    <property type="entry name" value="Sensor-like_sf"/>
</dbReference>
<dbReference type="PROSITE" id="PS50883">
    <property type="entry name" value="EAL"/>
    <property type="match status" value="1"/>
</dbReference>
<dbReference type="OrthoDB" id="1673646at2"/>
<organism evidence="2 3">
    <name type="scientific">Schinkia azotoformans MEV2011</name>
    <dbReference type="NCBI Taxonomy" id="1348973"/>
    <lineage>
        <taxon>Bacteria</taxon>
        <taxon>Bacillati</taxon>
        <taxon>Bacillota</taxon>
        <taxon>Bacilli</taxon>
        <taxon>Bacillales</taxon>
        <taxon>Bacillaceae</taxon>
        <taxon>Calidifontibacillus/Schinkia group</taxon>
        <taxon>Schinkia</taxon>
    </lineage>
</organism>
<dbReference type="EMBL" id="JJRY01000025">
    <property type="protein sequence ID" value="KEF36542.1"/>
    <property type="molecule type" value="Genomic_DNA"/>
</dbReference>
<dbReference type="InterPro" id="IPR001633">
    <property type="entry name" value="EAL_dom"/>
</dbReference>
<sequence>MDPLEILTNKESLLPFYQPIFSADDHEIIGYEVLGRMKVDQDFHSIGSFFEDESVPDEYRLEVDDFITKKALQELSEFSEITIFINRNPNLLMLDRGDSLLHLLLSFQEQGVDLKRIVLEITEHNYHGDIEQLNHVLTYLRTYGIKLAIDNVGKEGSNLERLRMLNPDILKVDLSLLRQTTTAQSYLDILYSLSLLARRVGAALLYEDIEMLFQLQYAWRNGGRYYQGFYLAKPEQAIIDKNYRKEFLKKEFHSFITHEKKKLSAQYEICNEFTNRMYQLNTKLKTKDYDQLLFNVSQVFSKESFRIYICDGEGFQQSANLYKSQAGEWVLQAEYKNKNWSWRPYFLENIVRMNYDKRGILSDLYSDVETGEVTRTFSFPISEQLYIFIDLSYSFLFEHENLL</sequence>
<evidence type="ECO:0000259" key="1">
    <source>
        <dbReference type="PROSITE" id="PS50883"/>
    </source>
</evidence>
<dbReference type="PANTHER" id="PTHR33121:SF82">
    <property type="entry name" value="SIGNAL TRANSDUCTION PROTEIN CONTAINING A EAL DOMAIN"/>
    <property type="match status" value="1"/>
</dbReference>
<dbReference type="RefSeq" id="WP_035198079.1">
    <property type="nucleotide sequence ID" value="NZ_JJRY01000025.1"/>
</dbReference>
<dbReference type="GO" id="GO:0071111">
    <property type="term" value="F:cyclic-guanylate-specific phosphodiesterase activity"/>
    <property type="evidence" value="ECO:0007669"/>
    <property type="project" value="InterPro"/>
</dbReference>
<dbReference type="SUPFAM" id="SSF141868">
    <property type="entry name" value="EAL domain-like"/>
    <property type="match status" value="1"/>
</dbReference>
<dbReference type="InterPro" id="IPR018842">
    <property type="entry name" value="YkuI_C"/>
</dbReference>
<name>A0A072NH22_SCHAZ</name>
<reference evidence="2 3" key="1">
    <citation type="submission" date="2014-04" db="EMBL/GenBank/DDBJ databases">
        <title>Draft genome sequence of Bacillus azotoformans MEV2011, a (co-) denitrifying strain unable to grow in the presence of oxygen.</title>
        <authorList>
            <person name="Nielsen M."/>
            <person name="Schreiber L."/>
            <person name="Finster K."/>
            <person name="Schramm A."/>
        </authorList>
    </citation>
    <scope>NUCLEOTIDE SEQUENCE [LARGE SCALE GENOMIC DNA]</scope>
    <source>
        <strain evidence="2 3">MEV2011</strain>
    </source>
</reference>
<dbReference type="Proteomes" id="UP000027936">
    <property type="component" value="Unassembled WGS sequence"/>
</dbReference>
<dbReference type="SMART" id="SM00052">
    <property type="entry name" value="EAL"/>
    <property type="match status" value="1"/>
</dbReference>
<proteinExistence type="predicted"/>
<dbReference type="InterPro" id="IPR050706">
    <property type="entry name" value="Cyclic-di-GMP_PDE-like"/>
</dbReference>
<gene>
    <name evidence="2" type="ORF">M670_04234</name>
</gene>
<dbReference type="SUPFAM" id="SSF103190">
    <property type="entry name" value="Sensory domain-like"/>
    <property type="match status" value="1"/>
</dbReference>
<dbReference type="PANTHER" id="PTHR33121">
    <property type="entry name" value="CYCLIC DI-GMP PHOSPHODIESTERASE PDEF"/>
    <property type="match status" value="1"/>
</dbReference>
<dbReference type="Pfam" id="PF00563">
    <property type="entry name" value="EAL"/>
    <property type="match status" value="1"/>
</dbReference>
<dbReference type="CDD" id="cd01948">
    <property type="entry name" value="EAL"/>
    <property type="match status" value="1"/>
</dbReference>
<accession>A0A072NH22</accession>
<dbReference type="AlphaFoldDB" id="A0A072NH22"/>
<dbReference type="Gene3D" id="1.20.5.170">
    <property type="match status" value="1"/>
</dbReference>
<feature type="domain" description="EAL" evidence="1">
    <location>
        <begin position="1"/>
        <end position="248"/>
    </location>
</feature>
<dbReference type="InterPro" id="IPR035919">
    <property type="entry name" value="EAL_sf"/>
</dbReference>